<accession>A0AC61MQN7</accession>
<name>A0AC61MQN7_9FIRM</name>
<evidence type="ECO:0000313" key="1">
    <source>
        <dbReference type="EMBL" id="QQK06885.1"/>
    </source>
</evidence>
<evidence type="ECO:0000313" key="2">
    <source>
        <dbReference type="Proteomes" id="UP000595814"/>
    </source>
</evidence>
<sequence>MLGIFSGLDAKTDKEYILEKKRENKEYLLLIIFGVICLVHSVFARELYDGISKDNVFIYSAFGIFLAVAGLWSIVNNRRVVKNEERLKKERIEHTDERNKKISIRASRISLRILIICIFLIYTFKGIKDPETRDMMSSLCLILVISYFVSYKILERKI</sequence>
<gene>
    <name evidence="1" type="ORF">JFY71_05920</name>
</gene>
<reference evidence="1 2" key="1">
    <citation type="journal article" date="2022" name="Int. J. Syst. Evol. Microbiol.">
        <title>Miniphocaeibacter halophilus sp. nov., an ammonium-tolerant acetate-producing bacterium isolated from a biogas system.</title>
        <authorList>
            <person name="Schnurer A."/>
            <person name="Singh A."/>
            <person name="Bi S."/>
            <person name="Qiao W."/>
            <person name="Westerholm M."/>
        </authorList>
    </citation>
    <scope>NUCLEOTIDE SEQUENCE [LARGE SCALE GENOMIC DNA]</scope>
    <source>
        <strain evidence="1 2">AMB_01</strain>
    </source>
</reference>
<keyword evidence="2" id="KW-1185">Reference proteome</keyword>
<dbReference type="EMBL" id="CP066744">
    <property type="protein sequence ID" value="QQK06885.1"/>
    <property type="molecule type" value="Genomic_DNA"/>
</dbReference>
<dbReference type="Proteomes" id="UP000595814">
    <property type="component" value="Chromosome"/>
</dbReference>
<proteinExistence type="predicted"/>
<protein>
    <submittedName>
        <fullName evidence="1">DUF2178 domain-containing protein</fullName>
    </submittedName>
</protein>
<organism evidence="1 2">
    <name type="scientific">Miniphocaeibacter halophilus</name>
    <dbReference type="NCBI Taxonomy" id="2931922"/>
    <lineage>
        <taxon>Bacteria</taxon>
        <taxon>Bacillati</taxon>
        <taxon>Bacillota</taxon>
        <taxon>Tissierellia</taxon>
        <taxon>Tissierellales</taxon>
        <taxon>Peptoniphilaceae</taxon>
        <taxon>Miniphocaeibacter</taxon>
    </lineage>
</organism>